<feature type="compositionally biased region" description="Basic residues" evidence="2">
    <location>
        <begin position="66"/>
        <end position="77"/>
    </location>
</feature>
<dbReference type="InterPro" id="IPR027417">
    <property type="entry name" value="P-loop_NTPase"/>
</dbReference>
<dbReference type="SUPFAM" id="SSF48452">
    <property type="entry name" value="TPR-like"/>
    <property type="match status" value="1"/>
</dbReference>
<sequence length="701" mass="73609">MRSASPRGPSPKRTASRANPPSPCCSSRAARPSAAQPRASADASDPSRALSARRRAEHAAPSAAASHRHASPRPRRLRVVVRVRPSLGPPEEAWPLGVDEAAAELRIPAEGKPTSSRAFSFGGVCGERCAQEGVYAHAKDALAHALAGRCGGVLCYGAARSGKTHTVANLHIGEWGLLPLALSDIFAAPAMQGGAIDAACVLIHAEAASDLLRGEGSSPRGGGGVLAEVSWRRCESARDAMVCMQRAAKARAVEAMATGESASHMVVLLRIHPAPRDSGTPRQSGLFFLVDMAESGDGGSGVADQSTECLRQCVLAMCDSERDDGHASPRPFGRSSDAAPQPEGEARGLPPLGESVLTSILDEIGAFVEGARPVLLVCVAAGKEARAATEGALEFAWRAMGARLLPPQPSSPRSLKQLVAQLRRQLSHTAAAAGAGAAFQTLERKKFEEEAAALRCGGGRSAGVRSCHNAALGEELASAQRRAADAERALTEARRSGKSPSAISGGGLHAEFAREARVLGLLYRQESLPPPPLPPVQPSPRDLSPPLRVGEETAGKGERTPTEWRWVRQEGKGEEAVRLHQRARRLHIAAVGATHREVARDLCNMGNALCDLGRLDDAAAAFKDAYEIDVVALGSEHVDTATDIGSLGMVLAVQKKWAEAKPLLDQARRVMEACLEPHAPNLQAISRFHDEVTARVGGAAA</sequence>
<accession>A0AB34JY69</accession>
<comment type="similarity">
    <text evidence="1">Belongs to the TRAFAC class myosin-kinesin ATPase superfamily. Kinesin family.</text>
</comment>
<dbReference type="InterPro" id="IPR011990">
    <property type="entry name" value="TPR-like_helical_dom_sf"/>
</dbReference>
<feature type="domain" description="Kinesin motor" evidence="3">
    <location>
        <begin position="76"/>
        <end position="402"/>
    </location>
</feature>
<feature type="binding site" evidence="1">
    <location>
        <begin position="157"/>
        <end position="164"/>
    </location>
    <ligand>
        <name>ATP</name>
        <dbReference type="ChEBI" id="CHEBI:30616"/>
    </ligand>
</feature>
<gene>
    <name evidence="4" type="ORF">AB1Y20_020637</name>
</gene>
<keyword evidence="1" id="KW-0067">ATP-binding</keyword>
<dbReference type="GO" id="GO:0005871">
    <property type="term" value="C:kinesin complex"/>
    <property type="evidence" value="ECO:0007669"/>
    <property type="project" value="TreeGrafter"/>
</dbReference>
<dbReference type="Proteomes" id="UP001515480">
    <property type="component" value="Unassembled WGS sequence"/>
</dbReference>
<dbReference type="GO" id="GO:0005874">
    <property type="term" value="C:microtubule"/>
    <property type="evidence" value="ECO:0007669"/>
    <property type="project" value="TreeGrafter"/>
</dbReference>
<dbReference type="AlphaFoldDB" id="A0AB34JY69"/>
<dbReference type="SUPFAM" id="SSF52540">
    <property type="entry name" value="P-loop containing nucleoside triphosphate hydrolases"/>
    <property type="match status" value="1"/>
</dbReference>
<dbReference type="InterPro" id="IPR027640">
    <property type="entry name" value="Kinesin-like_fam"/>
</dbReference>
<name>A0AB34JY69_PRYPA</name>
<dbReference type="Pfam" id="PF13424">
    <property type="entry name" value="TPR_12"/>
    <property type="match status" value="1"/>
</dbReference>
<dbReference type="Gene3D" id="3.40.850.10">
    <property type="entry name" value="Kinesin motor domain"/>
    <property type="match status" value="1"/>
</dbReference>
<dbReference type="EMBL" id="JBGBPQ010000004">
    <property type="protein sequence ID" value="KAL1525797.1"/>
    <property type="molecule type" value="Genomic_DNA"/>
</dbReference>
<dbReference type="Pfam" id="PF00225">
    <property type="entry name" value="Kinesin"/>
    <property type="match status" value="1"/>
</dbReference>
<feature type="compositionally biased region" description="Basic and acidic residues" evidence="2">
    <location>
        <begin position="549"/>
        <end position="561"/>
    </location>
</feature>
<proteinExistence type="inferred from homology"/>
<feature type="compositionally biased region" description="Pro residues" evidence="2">
    <location>
        <begin position="528"/>
        <end position="538"/>
    </location>
</feature>
<dbReference type="GO" id="GO:0016887">
    <property type="term" value="F:ATP hydrolysis activity"/>
    <property type="evidence" value="ECO:0007669"/>
    <property type="project" value="TreeGrafter"/>
</dbReference>
<dbReference type="InterPro" id="IPR001752">
    <property type="entry name" value="Kinesin_motor_dom"/>
</dbReference>
<evidence type="ECO:0000259" key="3">
    <source>
        <dbReference type="PROSITE" id="PS50067"/>
    </source>
</evidence>
<feature type="region of interest" description="Disordered" evidence="2">
    <location>
        <begin position="487"/>
        <end position="506"/>
    </location>
</feature>
<protein>
    <recommendedName>
        <fullName evidence="3">Kinesin motor domain-containing protein</fullName>
    </recommendedName>
</protein>
<dbReference type="PROSITE" id="PS50067">
    <property type="entry name" value="KINESIN_MOTOR_2"/>
    <property type="match status" value="1"/>
</dbReference>
<dbReference type="SMART" id="SM00129">
    <property type="entry name" value="KISc"/>
    <property type="match status" value="1"/>
</dbReference>
<comment type="caution">
    <text evidence="4">The sequence shown here is derived from an EMBL/GenBank/DDBJ whole genome shotgun (WGS) entry which is preliminary data.</text>
</comment>
<keyword evidence="5" id="KW-1185">Reference proteome</keyword>
<dbReference type="PANTHER" id="PTHR24115">
    <property type="entry name" value="KINESIN-RELATED"/>
    <property type="match status" value="1"/>
</dbReference>
<evidence type="ECO:0000313" key="5">
    <source>
        <dbReference type="Proteomes" id="UP001515480"/>
    </source>
</evidence>
<feature type="region of interest" description="Disordered" evidence="2">
    <location>
        <begin position="525"/>
        <end position="561"/>
    </location>
</feature>
<evidence type="ECO:0000256" key="2">
    <source>
        <dbReference type="SAM" id="MobiDB-lite"/>
    </source>
</evidence>
<keyword evidence="1" id="KW-0505">Motor protein</keyword>
<dbReference type="GO" id="GO:0005524">
    <property type="term" value="F:ATP binding"/>
    <property type="evidence" value="ECO:0007669"/>
    <property type="project" value="UniProtKB-UniRule"/>
</dbReference>
<evidence type="ECO:0000313" key="4">
    <source>
        <dbReference type="EMBL" id="KAL1525797.1"/>
    </source>
</evidence>
<dbReference type="InterPro" id="IPR036961">
    <property type="entry name" value="Kinesin_motor_dom_sf"/>
</dbReference>
<keyword evidence="1" id="KW-0547">Nucleotide-binding</keyword>
<reference evidence="4 5" key="1">
    <citation type="journal article" date="2024" name="Science">
        <title>Giant polyketide synthase enzymes in the biosynthesis of giant marine polyether toxins.</title>
        <authorList>
            <person name="Fallon T.R."/>
            <person name="Shende V.V."/>
            <person name="Wierzbicki I.H."/>
            <person name="Pendleton A.L."/>
            <person name="Watervoot N.F."/>
            <person name="Auber R.P."/>
            <person name="Gonzalez D.J."/>
            <person name="Wisecaver J.H."/>
            <person name="Moore B.S."/>
        </authorList>
    </citation>
    <scope>NUCLEOTIDE SEQUENCE [LARGE SCALE GENOMIC DNA]</scope>
    <source>
        <strain evidence="4 5">12B1</strain>
    </source>
</reference>
<organism evidence="4 5">
    <name type="scientific">Prymnesium parvum</name>
    <name type="common">Toxic golden alga</name>
    <dbReference type="NCBI Taxonomy" id="97485"/>
    <lineage>
        <taxon>Eukaryota</taxon>
        <taxon>Haptista</taxon>
        <taxon>Haptophyta</taxon>
        <taxon>Prymnesiophyceae</taxon>
        <taxon>Prymnesiales</taxon>
        <taxon>Prymnesiaceae</taxon>
        <taxon>Prymnesium</taxon>
    </lineage>
</organism>
<feature type="region of interest" description="Disordered" evidence="2">
    <location>
        <begin position="1"/>
        <end position="77"/>
    </location>
</feature>
<evidence type="ECO:0000256" key="1">
    <source>
        <dbReference type="PROSITE-ProRule" id="PRU00283"/>
    </source>
</evidence>
<feature type="region of interest" description="Disordered" evidence="2">
    <location>
        <begin position="322"/>
        <end position="351"/>
    </location>
</feature>
<feature type="compositionally biased region" description="Low complexity" evidence="2">
    <location>
        <begin position="16"/>
        <end position="50"/>
    </location>
</feature>
<dbReference type="GO" id="GO:0003777">
    <property type="term" value="F:microtubule motor activity"/>
    <property type="evidence" value="ECO:0007669"/>
    <property type="project" value="InterPro"/>
</dbReference>
<dbReference type="Gene3D" id="1.25.40.10">
    <property type="entry name" value="Tetratricopeptide repeat domain"/>
    <property type="match status" value="1"/>
</dbReference>
<dbReference type="GO" id="GO:0008017">
    <property type="term" value="F:microtubule binding"/>
    <property type="evidence" value="ECO:0007669"/>
    <property type="project" value="InterPro"/>
</dbReference>
<dbReference type="GO" id="GO:0007018">
    <property type="term" value="P:microtubule-based movement"/>
    <property type="evidence" value="ECO:0007669"/>
    <property type="project" value="InterPro"/>
</dbReference>